<protein>
    <submittedName>
        <fullName evidence="2">GNAT family N-acetyltransferase</fullName>
    </submittedName>
</protein>
<evidence type="ECO:0000259" key="1">
    <source>
        <dbReference type="PROSITE" id="PS51186"/>
    </source>
</evidence>
<comment type="caution">
    <text evidence="2">The sequence shown here is derived from an EMBL/GenBank/DDBJ whole genome shotgun (WGS) entry which is preliminary data.</text>
</comment>
<dbReference type="Proteomes" id="UP000308330">
    <property type="component" value="Unassembled WGS sequence"/>
</dbReference>
<dbReference type="SUPFAM" id="SSF55729">
    <property type="entry name" value="Acyl-CoA N-acyltransferases (Nat)"/>
    <property type="match status" value="1"/>
</dbReference>
<dbReference type="RefSeq" id="WP_108029566.1">
    <property type="nucleotide sequence ID" value="NZ_PYUE01000001.1"/>
</dbReference>
<accession>A0ABY2SY81</accession>
<dbReference type="Pfam" id="PF13302">
    <property type="entry name" value="Acetyltransf_3"/>
    <property type="match status" value="1"/>
</dbReference>
<dbReference type="PANTHER" id="PTHR43792">
    <property type="entry name" value="GNAT FAMILY, PUTATIVE (AFU_ORTHOLOGUE AFUA_3G00765)-RELATED-RELATED"/>
    <property type="match status" value="1"/>
</dbReference>
<keyword evidence="3" id="KW-1185">Reference proteome</keyword>
<evidence type="ECO:0000313" key="3">
    <source>
        <dbReference type="Proteomes" id="UP000308330"/>
    </source>
</evidence>
<gene>
    <name evidence="2" type="ORF">FC748_11535</name>
</gene>
<reference evidence="2 3" key="1">
    <citation type="submission" date="2019-04" db="EMBL/GenBank/DDBJ databases">
        <title>Lysinibacillus genome sequencing.</title>
        <authorList>
            <person name="Dunlap C."/>
        </authorList>
    </citation>
    <scope>NUCLEOTIDE SEQUENCE [LARGE SCALE GENOMIC DNA]</scope>
    <source>
        <strain evidence="2 3">KCTC 33042</strain>
    </source>
</reference>
<dbReference type="PROSITE" id="PS51186">
    <property type="entry name" value="GNAT"/>
    <property type="match status" value="1"/>
</dbReference>
<dbReference type="EMBL" id="SZPT01000002">
    <property type="protein sequence ID" value="TKI48251.1"/>
    <property type="molecule type" value="Genomic_DNA"/>
</dbReference>
<sequence length="205" mass="23612">MNNLFTIDCGDILLREFRIEDADAIYELTSQPEVYNFLPDWRSTKEQRTNWVTNYEIPDNKKFLLAVPNISGANYLKLGIILKETGEFIGFCNTGIKEELSEPNREVVYAISKQYSCRGYTTTAVKGLIKYLFENTDVELLNTVVLPHNLGSNKVIQKCGFRFNGEIEIEDQIHYHYTLNKEDWKGKKSLRLLKYSTSGSVSTIM</sequence>
<evidence type="ECO:0000313" key="2">
    <source>
        <dbReference type="EMBL" id="TKI48251.1"/>
    </source>
</evidence>
<name>A0ABY2SY81_9BACI</name>
<feature type="domain" description="N-acetyltransferase" evidence="1">
    <location>
        <begin position="12"/>
        <end position="182"/>
    </location>
</feature>
<proteinExistence type="predicted"/>
<dbReference type="Gene3D" id="3.40.630.30">
    <property type="match status" value="1"/>
</dbReference>
<dbReference type="PANTHER" id="PTHR43792:SF9">
    <property type="entry name" value="RIBOSOMAL-PROTEIN-ALANINE ACETYLTRANSFERASE"/>
    <property type="match status" value="1"/>
</dbReference>
<organism evidence="2 3">
    <name type="scientific">Lysinibacillus tabacifolii</name>
    <dbReference type="NCBI Taxonomy" id="1173107"/>
    <lineage>
        <taxon>Bacteria</taxon>
        <taxon>Bacillati</taxon>
        <taxon>Bacillota</taxon>
        <taxon>Bacilli</taxon>
        <taxon>Bacillales</taxon>
        <taxon>Bacillaceae</taxon>
        <taxon>Lysinibacillus</taxon>
    </lineage>
</organism>
<dbReference type="InterPro" id="IPR000182">
    <property type="entry name" value="GNAT_dom"/>
</dbReference>
<dbReference type="InterPro" id="IPR051531">
    <property type="entry name" value="N-acetyltransferase"/>
</dbReference>
<dbReference type="InterPro" id="IPR016181">
    <property type="entry name" value="Acyl_CoA_acyltransferase"/>
</dbReference>